<dbReference type="PANTHER" id="PTHR46825:SF7">
    <property type="entry name" value="D-ALANYL-D-ALANINE CARBOXYPEPTIDASE"/>
    <property type="match status" value="1"/>
</dbReference>
<dbReference type="PANTHER" id="PTHR46825">
    <property type="entry name" value="D-ALANYL-D-ALANINE-CARBOXYPEPTIDASE/ENDOPEPTIDASE AMPH"/>
    <property type="match status" value="1"/>
</dbReference>
<evidence type="ECO:0000256" key="1">
    <source>
        <dbReference type="SAM" id="SignalP"/>
    </source>
</evidence>
<keyword evidence="4" id="KW-1185">Reference proteome</keyword>
<evidence type="ECO:0000313" key="3">
    <source>
        <dbReference type="EMBL" id="MCD5313300.1"/>
    </source>
</evidence>
<gene>
    <name evidence="3" type="ORF">LR394_20540</name>
</gene>
<comment type="caution">
    <text evidence="3">The sequence shown here is derived from an EMBL/GenBank/DDBJ whole genome shotgun (WGS) entry which is preliminary data.</text>
</comment>
<protein>
    <submittedName>
        <fullName evidence="3">Beta-lactamase family protein</fullName>
    </submittedName>
</protein>
<dbReference type="SUPFAM" id="SSF56601">
    <property type="entry name" value="beta-lactamase/transpeptidase-like"/>
    <property type="match status" value="1"/>
</dbReference>
<evidence type="ECO:0000259" key="2">
    <source>
        <dbReference type="Pfam" id="PF00144"/>
    </source>
</evidence>
<organism evidence="3 4">
    <name type="scientific">Kineosporia babensis</name>
    <dbReference type="NCBI Taxonomy" id="499548"/>
    <lineage>
        <taxon>Bacteria</taxon>
        <taxon>Bacillati</taxon>
        <taxon>Actinomycetota</taxon>
        <taxon>Actinomycetes</taxon>
        <taxon>Kineosporiales</taxon>
        <taxon>Kineosporiaceae</taxon>
        <taxon>Kineosporia</taxon>
    </lineage>
</organism>
<dbReference type="EMBL" id="JAJOMB010000011">
    <property type="protein sequence ID" value="MCD5313300.1"/>
    <property type="molecule type" value="Genomic_DNA"/>
</dbReference>
<dbReference type="InterPro" id="IPR050491">
    <property type="entry name" value="AmpC-like"/>
</dbReference>
<feature type="signal peptide" evidence="1">
    <location>
        <begin position="1"/>
        <end position="31"/>
    </location>
</feature>
<dbReference type="Gene3D" id="3.40.710.10">
    <property type="entry name" value="DD-peptidase/beta-lactamase superfamily"/>
    <property type="match status" value="1"/>
</dbReference>
<proteinExistence type="predicted"/>
<feature type="domain" description="Beta-lactamase-related" evidence="2">
    <location>
        <begin position="47"/>
        <end position="360"/>
    </location>
</feature>
<dbReference type="InterPro" id="IPR012338">
    <property type="entry name" value="Beta-lactam/transpept-like"/>
</dbReference>
<dbReference type="AlphaFoldDB" id="A0A9X1SVW1"/>
<keyword evidence="1" id="KW-0732">Signal</keyword>
<accession>A0A9X1SVW1</accession>
<dbReference type="Pfam" id="PF00144">
    <property type="entry name" value="Beta-lactamase"/>
    <property type="match status" value="1"/>
</dbReference>
<dbReference type="InterPro" id="IPR001466">
    <property type="entry name" value="Beta-lactam-related"/>
</dbReference>
<sequence>MKPSFIHRPKLLVAVAAVTAALFSGASSANADVSPLQKDADAIGALGVVGVQAEVSTPKGRIVVTSGVAGQRSRREMPEQGHFRIASTRKAMVAVVVLQLVAEGKLGLDEKVEKYLPGTTDRITVRHLLQNTSGLHDDLPGYTTAQEYLEQRYDVHTREELIARTMQHPLDFAPGTSWSYSNTGYLLLDAIVEKVTRKPLYRSIEQRIAGPLGLRTLGPAGTSPLLPTPHSRAHQQFEVGSLVDVTEQVSSDPDGVLATTRDLTRFFRALLGGQLLPPAQLNVMRQDVPVSPELAAFWPDARYGLGLVSRPLRCGGRYWGHDGGDGGFITVTGVTENGRSSAVVTMNTALAATPEGVLNQQRAADRLVQRALCS</sequence>
<feature type="chain" id="PRO_5040891386" evidence="1">
    <location>
        <begin position="32"/>
        <end position="374"/>
    </location>
</feature>
<evidence type="ECO:0000313" key="4">
    <source>
        <dbReference type="Proteomes" id="UP001138997"/>
    </source>
</evidence>
<reference evidence="3" key="1">
    <citation type="submission" date="2021-11" db="EMBL/GenBank/DDBJ databases">
        <title>Streptomyces corallinus and Kineosporia corallina sp. nov., two new coral-derived marine actinobacteria.</title>
        <authorList>
            <person name="Buangrab K."/>
            <person name="Sutthacheep M."/>
            <person name="Yeemin T."/>
            <person name="Harunari E."/>
            <person name="Igarashi Y."/>
            <person name="Sripreechasak P."/>
            <person name="Kanchanasin P."/>
            <person name="Tanasupawat S."/>
            <person name="Phongsopitanun W."/>
        </authorList>
    </citation>
    <scope>NUCLEOTIDE SEQUENCE</scope>
    <source>
        <strain evidence="3">JCM 31032</strain>
    </source>
</reference>
<dbReference type="Proteomes" id="UP001138997">
    <property type="component" value="Unassembled WGS sequence"/>
</dbReference>
<name>A0A9X1SVW1_9ACTN</name>
<dbReference type="RefSeq" id="WP_231444366.1">
    <property type="nucleotide sequence ID" value="NZ_JAJOMB010000011.1"/>
</dbReference>